<evidence type="ECO:0000313" key="1">
    <source>
        <dbReference type="EMBL" id="EFA43139.1"/>
    </source>
</evidence>
<dbReference type="PANTHER" id="PTHR35604:SF2">
    <property type="entry name" value="TRANSPOSASE INSH FOR INSERTION SEQUENCE ELEMENT IS5A-RELATED"/>
    <property type="match status" value="1"/>
</dbReference>
<gene>
    <name evidence="1" type="ORF">HMPREF0645_2366</name>
</gene>
<protein>
    <recommendedName>
        <fullName evidence="3">Transposase IS4-like domain-containing protein</fullName>
    </recommendedName>
</protein>
<dbReference type="HOGENOM" id="CLU_2094630_0_0_10"/>
<dbReference type="eggNOG" id="COG3039">
    <property type="taxonomic scope" value="Bacteria"/>
</dbReference>
<proteinExistence type="predicted"/>
<name>D1PZI1_9BACT</name>
<dbReference type="PANTHER" id="PTHR35604">
    <property type="entry name" value="TRANSPOSASE INSH FOR INSERTION SEQUENCE ELEMENT IS5A-RELATED"/>
    <property type="match status" value="1"/>
</dbReference>
<dbReference type="EMBL" id="ACKS01000085">
    <property type="protein sequence ID" value="EFA43139.1"/>
    <property type="molecule type" value="Genomic_DNA"/>
</dbReference>
<keyword evidence="2" id="KW-1185">Reference proteome</keyword>
<organism evidence="1 2">
    <name type="scientific">Hallella bergensis DSM 17361</name>
    <dbReference type="NCBI Taxonomy" id="585502"/>
    <lineage>
        <taxon>Bacteria</taxon>
        <taxon>Pseudomonadati</taxon>
        <taxon>Bacteroidota</taxon>
        <taxon>Bacteroidia</taxon>
        <taxon>Bacteroidales</taxon>
        <taxon>Prevotellaceae</taxon>
        <taxon>Hallella</taxon>
    </lineage>
</organism>
<dbReference type="Proteomes" id="UP000003160">
    <property type="component" value="Unassembled WGS sequence"/>
</dbReference>
<accession>D1PZI1</accession>
<evidence type="ECO:0000313" key="2">
    <source>
        <dbReference type="Proteomes" id="UP000003160"/>
    </source>
</evidence>
<evidence type="ECO:0008006" key="3">
    <source>
        <dbReference type="Google" id="ProtNLM"/>
    </source>
</evidence>
<comment type="caution">
    <text evidence="1">The sequence shown here is derived from an EMBL/GenBank/DDBJ whole genome shotgun (WGS) entry which is preliminary data.</text>
</comment>
<sequence length="114" mass="13031">MCRFRNILLETDLYDDVLEEINRQLESAGVLVKRGTIVDASIMDISRRPRGRKEYEVVEERNEEAGMDIAGKAMFKGLVKSNVDGEVYWVKKMGKLHFGYKRHLVTGEKGLVIA</sequence>
<reference evidence="1 2" key="1">
    <citation type="submission" date="2009-10" db="EMBL/GenBank/DDBJ databases">
        <authorList>
            <person name="Qin X."/>
            <person name="Bachman B."/>
            <person name="Battles P."/>
            <person name="Bell A."/>
            <person name="Bess C."/>
            <person name="Bickham C."/>
            <person name="Chaboub L."/>
            <person name="Chen D."/>
            <person name="Coyle M."/>
            <person name="Deiros D.R."/>
            <person name="Dinh H."/>
            <person name="Forbes L."/>
            <person name="Fowler G."/>
            <person name="Francisco L."/>
            <person name="Fu Q."/>
            <person name="Gubbala S."/>
            <person name="Hale W."/>
            <person name="Han Y."/>
            <person name="Hemphill L."/>
            <person name="Highlander S.K."/>
            <person name="Hirani K."/>
            <person name="Hogues M."/>
            <person name="Jackson L."/>
            <person name="Jakkamsetti A."/>
            <person name="Javaid M."/>
            <person name="Jiang H."/>
            <person name="Korchina V."/>
            <person name="Kovar C."/>
            <person name="Lara F."/>
            <person name="Lee S."/>
            <person name="Mata R."/>
            <person name="Mathew T."/>
            <person name="Moen C."/>
            <person name="Morales K."/>
            <person name="Munidasa M."/>
            <person name="Nazareth L."/>
            <person name="Ngo R."/>
            <person name="Nguyen L."/>
            <person name="Okwuonu G."/>
            <person name="Ongeri F."/>
            <person name="Patil S."/>
            <person name="Petrosino J."/>
            <person name="Pham C."/>
            <person name="Pham P."/>
            <person name="Pu L.-L."/>
            <person name="Puazo M."/>
            <person name="Raj R."/>
            <person name="Reid J."/>
            <person name="Rouhana J."/>
            <person name="Saada N."/>
            <person name="Shang Y."/>
            <person name="Simmons D."/>
            <person name="Thornton R."/>
            <person name="Warren J."/>
            <person name="Weissenberger G."/>
            <person name="Zhang J."/>
            <person name="Zhang L."/>
            <person name="Zhou C."/>
            <person name="Zhu D."/>
            <person name="Muzny D."/>
            <person name="Worley K."/>
            <person name="Gibbs R."/>
        </authorList>
    </citation>
    <scope>NUCLEOTIDE SEQUENCE [LARGE SCALE GENOMIC DNA]</scope>
    <source>
        <strain evidence="1 2">DSM 17361</strain>
    </source>
</reference>
<dbReference type="AlphaFoldDB" id="D1PZI1"/>